<dbReference type="GO" id="GO:0003700">
    <property type="term" value="F:DNA-binding transcription factor activity"/>
    <property type="evidence" value="ECO:0007669"/>
    <property type="project" value="InterPro"/>
</dbReference>
<dbReference type="PANTHER" id="PTHR33164">
    <property type="entry name" value="TRANSCRIPTIONAL REGULATOR, MARR FAMILY"/>
    <property type="match status" value="1"/>
</dbReference>
<dbReference type="Gene3D" id="1.10.10.10">
    <property type="entry name" value="Winged helix-like DNA-binding domain superfamily/Winged helix DNA-binding domain"/>
    <property type="match status" value="1"/>
</dbReference>
<organism evidence="2 3">
    <name type="scientific">Tardiphaga robiniae</name>
    <dbReference type="NCBI Taxonomy" id="943830"/>
    <lineage>
        <taxon>Bacteria</taxon>
        <taxon>Pseudomonadati</taxon>
        <taxon>Pseudomonadota</taxon>
        <taxon>Alphaproteobacteria</taxon>
        <taxon>Hyphomicrobiales</taxon>
        <taxon>Nitrobacteraceae</taxon>
        <taxon>Tardiphaga</taxon>
    </lineage>
</organism>
<dbReference type="PANTHER" id="PTHR33164:SF101">
    <property type="entry name" value="TRANSCRIPTIONAL REPRESSOR MPRA"/>
    <property type="match status" value="1"/>
</dbReference>
<dbReference type="InterPro" id="IPR039422">
    <property type="entry name" value="MarR/SlyA-like"/>
</dbReference>
<evidence type="ECO:0000313" key="3">
    <source>
        <dbReference type="Proteomes" id="UP000515291"/>
    </source>
</evidence>
<dbReference type="SUPFAM" id="SSF46785">
    <property type="entry name" value="Winged helix' DNA-binding domain"/>
    <property type="match status" value="1"/>
</dbReference>
<dbReference type="RefSeq" id="WP_184511717.1">
    <property type="nucleotide sequence ID" value="NZ_CP050292.1"/>
</dbReference>
<dbReference type="InterPro" id="IPR000835">
    <property type="entry name" value="HTH_MarR-typ"/>
</dbReference>
<dbReference type="EMBL" id="CP050292">
    <property type="protein sequence ID" value="QND72819.1"/>
    <property type="molecule type" value="Genomic_DNA"/>
</dbReference>
<evidence type="ECO:0000259" key="1">
    <source>
        <dbReference type="PROSITE" id="PS50995"/>
    </source>
</evidence>
<feature type="domain" description="HTH marR-type" evidence="1">
    <location>
        <begin position="1"/>
        <end position="146"/>
    </location>
</feature>
<sequence>MDDALQSLSKHNRILWNFIAIYARISQLGDILGKQIGVSGPQWSILTLLETLNDGDGAPVKDLAAHMNVDPSFISAQSKVLERERLIRQSSPPNDRRLSILSLTSEGRQRMNPAMATRDRIQSFIEQPLDEQSLKNLKESLDRIQGRLTKAIALAGIGE</sequence>
<dbReference type="SMART" id="SM00347">
    <property type="entry name" value="HTH_MARR"/>
    <property type="match status" value="1"/>
</dbReference>
<proteinExistence type="predicted"/>
<reference evidence="3" key="1">
    <citation type="journal article" date="2020" name="Mol. Plant Microbe">
        <title>Rhizobial microsymbionts of the narrowly endemic Oxytropis species growing in Kamchatka are characterized by significant genetic diversity and possess a set of genes that are associated with T3SS and T6SS secretion systems and can affect the development of symbiosis.</title>
        <authorList>
            <person name="Safronova V."/>
            <person name="Guro P."/>
            <person name="Sazanova A."/>
            <person name="Kuznetsova I."/>
            <person name="Belimov A."/>
            <person name="Yakubov V."/>
            <person name="Chirak E."/>
            <person name="Afonin A."/>
            <person name="Gogolev Y."/>
            <person name="Andronov E."/>
            <person name="Tikhonovich I."/>
        </authorList>
    </citation>
    <scope>NUCLEOTIDE SEQUENCE [LARGE SCALE GENOMIC DNA]</scope>
    <source>
        <strain evidence="3">581</strain>
    </source>
</reference>
<gene>
    <name evidence="2" type="ORF">HB776_17495</name>
</gene>
<dbReference type="PROSITE" id="PS50995">
    <property type="entry name" value="HTH_MARR_2"/>
    <property type="match status" value="1"/>
</dbReference>
<dbReference type="GO" id="GO:0006950">
    <property type="term" value="P:response to stress"/>
    <property type="evidence" value="ECO:0007669"/>
    <property type="project" value="TreeGrafter"/>
</dbReference>
<dbReference type="Proteomes" id="UP000515291">
    <property type="component" value="Chromosome"/>
</dbReference>
<protein>
    <submittedName>
        <fullName evidence="2">MarR family transcriptional regulator</fullName>
    </submittedName>
</protein>
<dbReference type="AlphaFoldDB" id="A0A7G6U1D7"/>
<dbReference type="InterPro" id="IPR036388">
    <property type="entry name" value="WH-like_DNA-bd_sf"/>
</dbReference>
<dbReference type="Pfam" id="PF01047">
    <property type="entry name" value="MarR"/>
    <property type="match status" value="1"/>
</dbReference>
<dbReference type="InterPro" id="IPR036390">
    <property type="entry name" value="WH_DNA-bd_sf"/>
</dbReference>
<evidence type="ECO:0000313" key="2">
    <source>
        <dbReference type="EMBL" id="QND72819.1"/>
    </source>
</evidence>
<dbReference type="KEGG" id="trb:HB776_17495"/>
<name>A0A7G6U1D7_9BRAD</name>
<accession>A0A7G6U1D7</accession>